<reference evidence="3" key="1">
    <citation type="journal article" date="2019" name="Int. J. Syst. Evol. Microbiol.">
        <title>The Global Catalogue of Microorganisms (GCM) 10K type strain sequencing project: providing services to taxonomists for standard genome sequencing and annotation.</title>
        <authorList>
            <consortium name="The Broad Institute Genomics Platform"/>
            <consortium name="The Broad Institute Genome Sequencing Center for Infectious Disease"/>
            <person name="Wu L."/>
            <person name="Ma J."/>
        </authorList>
    </citation>
    <scope>NUCLEOTIDE SEQUENCE [LARGE SCALE GENOMIC DNA]</scope>
    <source>
        <strain evidence="3">CGMCC 1.12778</strain>
    </source>
</reference>
<organism evidence="2 3">
    <name type="scientific">Arthrobacter liuii</name>
    <dbReference type="NCBI Taxonomy" id="1476996"/>
    <lineage>
        <taxon>Bacteria</taxon>
        <taxon>Bacillati</taxon>
        <taxon>Actinomycetota</taxon>
        <taxon>Actinomycetes</taxon>
        <taxon>Micrococcales</taxon>
        <taxon>Micrococcaceae</taxon>
        <taxon>Arthrobacter</taxon>
    </lineage>
</organism>
<feature type="transmembrane region" description="Helical" evidence="1">
    <location>
        <begin position="25"/>
        <end position="43"/>
    </location>
</feature>
<comment type="caution">
    <text evidence="2">The sequence shown here is derived from an EMBL/GenBank/DDBJ whole genome shotgun (WGS) entry which is preliminary data.</text>
</comment>
<feature type="transmembrane region" description="Helical" evidence="1">
    <location>
        <begin position="55"/>
        <end position="74"/>
    </location>
</feature>
<dbReference type="Proteomes" id="UP000643279">
    <property type="component" value="Unassembled WGS sequence"/>
</dbReference>
<keyword evidence="1" id="KW-1133">Transmembrane helix</keyword>
<evidence type="ECO:0000313" key="3">
    <source>
        <dbReference type="Proteomes" id="UP000643279"/>
    </source>
</evidence>
<keyword evidence="1" id="KW-0472">Membrane</keyword>
<sequence length="188" mass="20064">MEVLRGTASLAKGVGSAALTGGPHFIGLKIGLVLLALAVILRMRRHLLVRLRGWGWRRLAISCGAAASLFYVVWILYLSGTMPSVTVAYNWNTAWLALDTFEGLTALLTAVFLFKNRTWAVLSATAFSTSLCIDALFDVTTAEQGPALVTAVLEAALVELPFAALSMVLAVKLLTSTTGPAARRLTDN</sequence>
<keyword evidence="3" id="KW-1185">Reference proteome</keyword>
<evidence type="ECO:0008006" key="4">
    <source>
        <dbReference type="Google" id="ProtNLM"/>
    </source>
</evidence>
<evidence type="ECO:0000256" key="1">
    <source>
        <dbReference type="SAM" id="Phobius"/>
    </source>
</evidence>
<accession>A0ABQ2AQR6</accession>
<feature type="transmembrane region" description="Helical" evidence="1">
    <location>
        <begin position="149"/>
        <end position="174"/>
    </location>
</feature>
<protein>
    <recommendedName>
        <fullName evidence="4">Integral membrane protein</fullName>
    </recommendedName>
</protein>
<proteinExistence type="predicted"/>
<dbReference type="EMBL" id="BMFW01000008">
    <property type="protein sequence ID" value="GGH95605.1"/>
    <property type="molecule type" value="Genomic_DNA"/>
</dbReference>
<name>A0ABQ2AQR6_9MICC</name>
<gene>
    <name evidence="2" type="ORF">GCM10007170_21520</name>
</gene>
<keyword evidence="1" id="KW-0812">Transmembrane</keyword>
<evidence type="ECO:0000313" key="2">
    <source>
        <dbReference type="EMBL" id="GGH95605.1"/>
    </source>
</evidence>
<feature type="transmembrane region" description="Helical" evidence="1">
    <location>
        <begin position="119"/>
        <end position="137"/>
    </location>
</feature>
<feature type="transmembrane region" description="Helical" evidence="1">
    <location>
        <begin position="94"/>
        <end position="114"/>
    </location>
</feature>
<dbReference type="RefSeq" id="WP_188571597.1">
    <property type="nucleotide sequence ID" value="NZ_BMFW01000008.1"/>
</dbReference>